<accession>A0A1I8EG74</accession>
<dbReference type="SUPFAM" id="SSF82895">
    <property type="entry name" value="TSP-1 type 1 repeat"/>
    <property type="match status" value="1"/>
</dbReference>
<dbReference type="PANTHER" id="PTHR20920:SF5">
    <property type="entry name" value="SMB DOMAIN-CONTAINING PROTEIN"/>
    <property type="match status" value="1"/>
</dbReference>
<evidence type="ECO:0000313" key="6">
    <source>
        <dbReference type="WBParaSite" id="maker-PairedContig_1940-snap-gene-0.11-mRNA-1"/>
    </source>
</evidence>
<dbReference type="PANTHER" id="PTHR20920">
    <property type="entry name" value="RPE-SPONDIN"/>
    <property type="match status" value="1"/>
</dbReference>
<reference evidence="6" key="1">
    <citation type="submission" date="2016-11" db="UniProtKB">
        <authorList>
            <consortium name="WormBaseParasite"/>
        </authorList>
    </citation>
    <scope>IDENTIFICATION</scope>
    <source>
        <strain evidence="6">pt0022</strain>
    </source>
</reference>
<proteinExistence type="predicted"/>
<dbReference type="InterPro" id="IPR044004">
    <property type="entry name" value="TSP1_spondin_dom"/>
</dbReference>
<feature type="chain" id="PRO_5009318194" evidence="4">
    <location>
        <begin position="26"/>
        <end position="449"/>
    </location>
</feature>
<dbReference type="SMART" id="SM00209">
    <property type="entry name" value="TSP1"/>
    <property type="match status" value="1"/>
</dbReference>
<dbReference type="Gene3D" id="2.20.100.10">
    <property type="entry name" value="Thrombospondin type-1 (TSP1) repeat"/>
    <property type="match status" value="1"/>
</dbReference>
<dbReference type="WBParaSite" id="maker-PairedContig_1940-snap-gene-0.11-mRNA-1">
    <property type="protein sequence ID" value="maker-PairedContig_1940-snap-gene-0.11-mRNA-1"/>
    <property type="gene ID" value="maker-PairedContig_1940-snap-gene-0.11"/>
</dbReference>
<evidence type="ECO:0000256" key="2">
    <source>
        <dbReference type="ARBA" id="ARBA00023157"/>
    </source>
</evidence>
<dbReference type="PROSITE" id="PS00524">
    <property type="entry name" value="SMB_1"/>
    <property type="match status" value="1"/>
</dbReference>
<dbReference type="InterPro" id="IPR000884">
    <property type="entry name" value="TSP1_rpt"/>
</dbReference>
<dbReference type="InterPro" id="IPR001212">
    <property type="entry name" value="Somatomedin_B_dom"/>
</dbReference>
<keyword evidence="3" id="KW-0325">Glycoprotein</keyword>
<feature type="signal peptide" evidence="4">
    <location>
        <begin position="1"/>
        <end position="25"/>
    </location>
</feature>
<keyword evidence="2" id="KW-1015">Disulfide bond</keyword>
<dbReference type="InterPro" id="IPR039942">
    <property type="entry name" value="SBSPO"/>
</dbReference>
<evidence type="ECO:0000256" key="1">
    <source>
        <dbReference type="ARBA" id="ARBA00022729"/>
    </source>
</evidence>
<dbReference type="STRING" id="6293.A0A1I8EG74"/>
<dbReference type="Pfam" id="PF01033">
    <property type="entry name" value="Somatomedin_B"/>
    <property type="match status" value="1"/>
</dbReference>
<dbReference type="InterPro" id="IPR036383">
    <property type="entry name" value="TSP1_rpt_sf"/>
</dbReference>
<dbReference type="AlphaFoldDB" id="A0A1I8EG74"/>
<feature type="domain" description="SMB" evidence="5">
    <location>
        <begin position="202"/>
        <end position="222"/>
    </location>
</feature>
<organism evidence="6">
    <name type="scientific">Wuchereria bancrofti</name>
    <dbReference type="NCBI Taxonomy" id="6293"/>
    <lineage>
        <taxon>Eukaryota</taxon>
        <taxon>Metazoa</taxon>
        <taxon>Ecdysozoa</taxon>
        <taxon>Nematoda</taxon>
        <taxon>Chromadorea</taxon>
        <taxon>Rhabditida</taxon>
        <taxon>Spirurina</taxon>
        <taxon>Spiruromorpha</taxon>
        <taxon>Filarioidea</taxon>
        <taxon>Onchocercidae</taxon>
        <taxon>Wuchereria</taxon>
    </lineage>
</organism>
<evidence type="ECO:0000256" key="3">
    <source>
        <dbReference type="ARBA" id="ARBA00023180"/>
    </source>
</evidence>
<name>A0A1I8EG74_WUCBA</name>
<dbReference type="SUPFAM" id="SSF90188">
    <property type="entry name" value="Somatomedin B domain"/>
    <property type="match status" value="1"/>
</dbReference>
<keyword evidence="1 4" id="KW-0732">Signal</keyword>
<evidence type="ECO:0000256" key="4">
    <source>
        <dbReference type="SAM" id="SignalP"/>
    </source>
</evidence>
<dbReference type="InterPro" id="IPR056801">
    <property type="entry name" value="SBSPON_C"/>
</dbReference>
<dbReference type="PROSITE" id="PS50092">
    <property type="entry name" value="TSP1"/>
    <property type="match status" value="1"/>
</dbReference>
<dbReference type="Pfam" id="PF25031">
    <property type="entry name" value="SBSPON_C"/>
    <property type="match status" value="2"/>
</dbReference>
<dbReference type="Pfam" id="PF19028">
    <property type="entry name" value="TSP1_spondin"/>
    <property type="match status" value="1"/>
</dbReference>
<protein>
    <submittedName>
        <fullName evidence="6">SMB domain-containing protein</fullName>
    </submittedName>
</protein>
<dbReference type="InterPro" id="IPR036024">
    <property type="entry name" value="Somatomedin_B-like_dom_sf"/>
</dbReference>
<sequence length="449" mass="51844">MFIGVSEWLLTVLSIVLILVPIIHSGCYQKQLCCLGFNFTCIGIDNGIGHIPVKFRRQRLKKDRKGKWDPAVYNRKMKRNDKLELRELIPLDSRGFGALSNHDYGLFDDSLNSQQEQTEAVKLLNNTTVSPFVRYQLIFGQPFYPKGQQPEATLYYQRHKLIRYSLLNRHIPLTVKDFRRIEWPNHVNKLAFLRNTAYDNLCYCDEKCVIFDDCCSDYSFVCQSSDCVVGEWSAWSQCIPDQGSCRTGVQTRKRTIDRKPEHGGIECPSLVEKMSCFKECPQPRRRHQPGITPVALLLDYSYNKTRERFSRSNIYKKIIGIGNNLLYYCGIYELGWVNSNCIDKKIGIKLYASNNICVECQPEAQVHSNANKCVARWLVTTIRANVCIQVPKGNFCLLCRCTSDLNDGETGFWKLIGPKSCNGIWKRLFRTDNCRCEIEFPKHDAFLFV</sequence>
<evidence type="ECO:0000259" key="5">
    <source>
        <dbReference type="PROSITE" id="PS00524"/>
    </source>
</evidence>